<proteinExistence type="predicted"/>
<dbReference type="Proteomes" id="UP000029858">
    <property type="component" value="Unassembled WGS sequence"/>
</dbReference>
<organism evidence="1 2">
    <name type="scientific">Paracoccus sanguinis</name>
    <dbReference type="NCBI Taxonomy" id="1545044"/>
    <lineage>
        <taxon>Bacteria</taxon>
        <taxon>Pseudomonadati</taxon>
        <taxon>Pseudomonadota</taxon>
        <taxon>Alphaproteobacteria</taxon>
        <taxon>Rhodobacterales</taxon>
        <taxon>Paracoccaceae</taxon>
        <taxon>Paracoccus</taxon>
    </lineage>
</organism>
<evidence type="ECO:0000313" key="1">
    <source>
        <dbReference type="EMBL" id="KGJ23421.1"/>
    </source>
</evidence>
<evidence type="ECO:0000313" key="2">
    <source>
        <dbReference type="Proteomes" id="UP000029858"/>
    </source>
</evidence>
<reference evidence="1 2" key="2">
    <citation type="submission" date="2014-10" db="EMBL/GenBank/DDBJ databases">
        <title>Paracoccus sanguinis sp. nov., isolated from clinical specimens of New York State patients.</title>
        <authorList>
            <person name="Mingle L.A."/>
            <person name="Cole J.A."/>
            <person name="Lapierre P."/>
            <person name="Musser K.A."/>
        </authorList>
    </citation>
    <scope>NUCLEOTIDE SEQUENCE [LARGE SCALE GENOMIC DNA]</scope>
    <source>
        <strain evidence="1 2">5503</strain>
    </source>
</reference>
<reference evidence="1 2" key="1">
    <citation type="submission" date="2014-09" db="EMBL/GenBank/DDBJ databases">
        <authorList>
            <person name="McGinnis J.M."/>
            <person name="Wolfgang W.J."/>
        </authorList>
    </citation>
    <scope>NUCLEOTIDE SEQUENCE [LARGE SCALE GENOMIC DNA]</scope>
    <source>
        <strain evidence="1 2">5503</strain>
    </source>
</reference>
<protein>
    <submittedName>
        <fullName evidence="1">Uncharacterized protein</fullName>
    </submittedName>
</protein>
<name>A0A099GL06_9RHOB</name>
<sequence>MHIHETRYMNIADRPATVVLVESVADDVAAYAFSGRVSGHHAAHHGYKLTEREARRLGLAIPAGKYYRR</sequence>
<dbReference type="RefSeq" id="WP_036706995.1">
    <property type="nucleotide sequence ID" value="NZ_JRKQ01000005.1"/>
</dbReference>
<dbReference type="AlphaFoldDB" id="A0A099GL06"/>
<comment type="caution">
    <text evidence="1">The sequence shown here is derived from an EMBL/GenBank/DDBJ whole genome shotgun (WGS) entry which is preliminary data.</text>
</comment>
<accession>A0A099GL06</accession>
<dbReference type="EMBL" id="JRKQ01000005">
    <property type="protein sequence ID" value="KGJ23421.1"/>
    <property type="molecule type" value="Genomic_DNA"/>
</dbReference>
<gene>
    <name evidence="1" type="ORF">IX56_02015</name>
</gene>